<proteinExistence type="predicted"/>
<protein>
    <recommendedName>
        <fullName evidence="4">O-Antigen ligase</fullName>
    </recommendedName>
</protein>
<dbReference type="EMBL" id="CP016591">
    <property type="protein sequence ID" value="ANY18955.1"/>
    <property type="molecule type" value="Genomic_DNA"/>
</dbReference>
<accession>A0A1B2AA75</accession>
<feature type="transmembrane region" description="Helical" evidence="1">
    <location>
        <begin position="204"/>
        <end position="236"/>
    </location>
</feature>
<sequence length="422" mass="45961">MRPLICIVALLFCMFPYTQIIPLESYNQPYAAVFSAAALLAMWPVISARFPFPDAVALGALAVLGLFAFAATCFPSPKPQEVKYLLIYLSPILFAMAGFATIHSFPALADKVITLSAFIWVLVGIVQATVAPDFATQLVGEFGDAADDLIDSGRGVLGLAPEPTHFGFHMIIMAALLVLVGGRNVMALVCIATAVLIARSSSALLALILGALIYFLIFGGRARLALVLIIPLYYLVGLLVDGGMLPAEWRITRLMTEFWYDPFYLLTSDASANARLGGIYVGAKEIVSNYFFPAGLSHETWFARVGPIMSENGWLIFISLTGIPSGILIAIYQLGIFGLLILGFMLWRMMTRLRSHIETLLVCSVVFVFFSQYMISTPGFGLIYGAVLARKVAAGERLGWGRRMRGRRKLAENYPQAGMQAG</sequence>
<feature type="transmembrane region" description="Helical" evidence="1">
    <location>
        <begin position="84"/>
        <end position="105"/>
    </location>
</feature>
<evidence type="ECO:0000313" key="2">
    <source>
        <dbReference type="EMBL" id="ANY18955.1"/>
    </source>
</evidence>
<keyword evidence="1" id="KW-1133">Transmembrane helix</keyword>
<feature type="transmembrane region" description="Helical" evidence="1">
    <location>
        <begin position="112"/>
        <end position="130"/>
    </location>
</feature>
<keyword evidence="3" id="KW-1185">Reference proteome</keyword>
<feature type="transmembrane region" description="Helical" evidence="1">
    <location>
        <begin position="314"/>
        <end position="347"/>
    </location>
</feature>
<keyword evidence="1" id="KW-0812">Transmembrane</keyword>
<keyword evidence="1" id="KW-0472">Membrane</keyword>
<name>A0A1B2AA75_9SPHN</name>
<dbReference type="Proteomes" id="UP000092932">
    <property type="component" value="Chromosome"/>
</dbReference>
<feature type="transmembrane region" description="Helical" evidence="1">
    <location>
        <begin position="166"/>
        <end position="197"/>
    </location>
</feature>
<organism evidence="2 3">
    <name type="scientific">Tsuneonella dongtanensis</name>
    <dbReference type="NCBI Taxonomy" id="692370"/>
    <lineage>
        <taxon>Bacteria</taxon>
        <taxon>Pseudomonadati</taxon>
        <taxon>Pseudomonadota</taxon>
        <taxon>Alphaproteobacteria</taxon>
        <taxon>Sphingomonadales</taxon>
        <taxon>Erythrobacteraceae</taxon>
        <taxon>Tsuneonella</taxon>
    </lineage>
</organism>
<feature type="transmembrane region" description="Helical" evidence="1">
    <location>
        <begin position="30"/>
        <end position="48"/>
    </location>
</feature>
<dbReference type="KEGG" id="ado:A6F68_00420"/>
<dbReference type="STRING" id="692370.A6F68_00420"/>
<feature type="transmembrane region" description="Helical" evidence="1">
    <location>
        <begin position="55"/>
        <end position="72"/>
    </location>
</feature>
<reference evidence="2 3" key="1">
    <citation type="submission" date="2016-07" db="EMBL/GenBank/DDBJ databases">
        <title>Complete genome sequence of Altererythrobacter dongtanensis KCTC 22672, a type strain with esterase isolated from tidal flat.</title>
        <authorList>
            <person name="Cheng H."/>
            <person name="Wu Y.-H."/>
            <person name="Zhou P."/>
            <person name="Huo Y.-Y."/>
            <person name="Wang C.-S."/>
            <person name="Xu X.-W."/>
        </authorList>
    </citation>
    <scope>NUCLEOTIDE SEQUENCE [LARGE SCALE GENOMIC DNA]</scope>
    <source>
        <strain evidence="2 3">KCTC 22672</strain>
    </source>
</reference>
<evidence type="ECO:0008006" key="4">
    <source>
        <dbReference type="Google" id="ProtNLM"/>
    </source>
</evidence>
<gene>
    <name evidence="2" type="ORF">A6F68_00420</name>
</gene>
<evidence type="ECO:0000256" key="1">
    <source>
        <dbReference type="SAM" id="Phobius"/>
    </source>
</evidence>
<dbReference type="AlphaFoldDB" id="A0A1B2AA75"/>
<evidence type="ECO:0000313" key="3">
    <source>
        <dbReference type="Proteomes" id="UP000092932"/>
    </source>
</evidence>